<gene>
    <name evidence="1" type="ORF">O6H91_03G062100</name>
</gene>
<accession>A0ACC2E6U0</accession>
<name>A0ACC2E6U0_DIPCM</name>
<sequence length="859" mass="93708">MMVDLAAFGEENFSGKTWVNAACRARHADDDTTTADKYLSDLEMKLQLMAENLNSTLEEQSAGALLRVPRSLRDIGRLQDDAVSLRSTVSAICVNLKQTEGSSAESVAALARIDVVKQRMEGAYKTLQDAAGLAQLSANVEDVFASGDLPRVAETLAKMRRCLEVVGEVPEFATVKRQLVGLEDRLEGLVQPRLSDALSQRKVEAVQLLRDIFITIGRYSSLEQQYSRVRMKPLRRLWEEFEAGKGPNAIGKPSIGVTQGNERPLTGRGTPEDGSVISFLDWLPRFYDEVLLIFELEIKWCTVAFPEDYKTLIPRLMIENMSAISSSFIARIEATSDEISGGSKSFSGGNLMDRTAREASGMQKGETTRLGTLIALHNTTGSFSKNFQHLLSGVELAEIAQVVKAIYSPYAVYKERYGELERAQLLTELASLDLRGAVPRAVGSRGVELSETVWRMEASIPDVTVSLEAAVERCMSFTGGSEAEALIHTLDDVVVHYTATLHDILKSLRAICGVDRAHQDVSTEVSSTKRDGKIGPDSAIASANSTDIVPEEEEWSIVQGALQLLTVADNIGSRFSVFEASLRGTLGRLGHRLQIFSVLALMEEAGTIQRGLGGEDACKFLGLSLLDPAILRLVDAPEQSKRLANLLEQAKDPGFHALPHASQRVGNFMEAINELVYEVLISKVRSRLADVARMPVWNAEEEANVFALPSFSAYPLSYVTAIGEYLLTLPQQLEPLVAGGTGGPTVTENGVDNADEAQYFATEWMFKVAEGATALYLEQIRGIQVLSERGALQLAADIEYLCNVLSALSMATPLVLASFQACVAAPRDKLPELAKKDGGTQLDLATVRLVCKMRRVPLD</sequence>
<organism evidence="1 2">
    <name type="scientific">Diphasiastrum complanatum</name>
    <name type="common">Issler's clubmoss</name>
    <name type="synonym">Lycopodium complanatum</name>
    <dbReference type="NCBI Taxonomy" id="34168"/>
    <lineage>
        <taxon>Eukaryota</taxon>
        <taxon>Viridiplantae</taxon>
        <taxon>Streptophyta</taxon>
        <taxon>Embryophyta</taxon>
        <taxon>Tracheophyta</taxon>
        <taxon>Lycopodiopsida</taxon>
        <taxon>Lycopodiales</taxon>
        <taxon>Lycopodiaceae</taxon>
        <taxon>Lycopodioideae</taxon>
        <taxon>Diphasiastrum</taxon>
    </lineage>
</organism>
<reference evidence="2" key="1">
    <citation type="journal article" date="2024" name="Proc. Natl. Acad. Sci. U.S.A.">
        <title>Extraordinary preservation of gene collinearity over three hundred million years revealed in homosporous lycophytes.</title>
        <authorList>
            <person name="Li C."/>
            <person name="Wickell D."/>
            <person name="Kuo L.Y."/>
            <person name="Chen X."/>
            <person name="Nie B."/>
            <person name="Liao X."/>
            <person name="Peng D."/>
            <person name="Ji J."/>
            <person name="Jenkins J."/>
            <person name="Williams M."/>
            <person name="Shu S."/>
            <person name="Plott C."/>
            <person name="Barry K."/>
            <person name="Rajasekar S."/>
            <person name="Grimwood J."/>
            <person name="Han X."/>
            <person name="Sun S."/>
            <person name="Hou Z."/>
            <person name="He W."/>
            <person name="Dai G."/>
            <person name="Sun C."/>
            <person name="Schmutz J."/>
            <person name="Leebens-Mack J.H."/>
            <person name="Li F.W."/>
            <person name="Wang L."/>
        </authorList>
    </citation>
    <scope>NUCLEOTIDE SEQUENCE [LARGE SCALE GENOMIC DNA]</scope>
    <source>
        <strain evidence="2">cv. PW_Plant_1</strain>
    </source>
</reference>
<protein>
    <submittedName>
        <fullName evidence="1">Uncharacterized protein</fullName>
    </submittedName>
</protein>
<keyword evidence="2" id="KW-1185">Reference proteome</keyword>
<proteinExistence type="predicted"/>
<evidence type="ECO:0000313" key="1">
    <source>
        <dbReference type="EMBL" id="KAJ7562274.1"/>
    </source>
</evidence>
<evidence type="ECO:0000313" key="2">
    <source>
        <dbReference type="Proteomes" id="UP001162992"/>
    </source>
</evidence>
<comment type="caution">
    <text evidence="1">The sequence shown here is derived from an EMBL/GenBank/DDBJ whole genome shotgun (WGS) entry which is preliminary data.</text>
</comment>
<dbReference type="Proteomes" id="UP001162992">
    <property type="component" value="Chromosome 3"/>
</dbReference>
<dbReference type="EMBL" id="CM055094">
    <property type="protein sequence ID" value="KAJ7562274.1"/>
    <property type="molecule type" value="Genomic_DNA"/>
</dbReference>